<sequence>LRRSGSPRRRRSGSASRRRRSRSRSRDRHRRSRSHSRHKRRSRSKDRKDKERRDKDKDKKEKKRSRSRSPRKKDEKDKAKDKDRDKDREKDRKKEKERESSSRKDKEKNSRSERSDKKDKKDDKRDRDKDKRSSNKEKERDKNGSGKSDSKSSPKKVEVKLQIEHGESIKTDPPEQPLPDETAIRERLMEKVLARSNGQKNEQPDSSASATEITNINDDKDELALKRSSSMEDEAIATKKPRNRSKSPISVLKWSDVRAFTGFADVLSELLKALHCFQAVLHLCEAEISSKLGAGEVRVRILASPINPADINQIQGVYPVKPPLPAIGGNEMVAKIEEVIIFAILLSALEMFHNFC</sequence>
<proteinExistence type="predicted"/>
<keyword evidence="2" id="KW-0560">Oxidoreductase</keyword>
<evidence type="ECO:0000313" key="7">
    <source>
        <dbReference type="WBParaSite" id="GPUH_0001617901-mRNA-1"/>
    </source>
</evidence>
<feature type="compositionally biased region" description="Basic residues" evidence="5">
    <location>
        <begin position="1"/>
        <end position="45"/>
    </location>
</feature>
<evidence type="ECO:0000256" key="5">
    <source>
        <dbReference type="SAM" id="MobiDB-lite"/>
    </source>
</evidence>
<dbReference type="InterPro" id="IPR013154">
    <property type="entry name" value="ADH-like_N"/>
</dbReference>
<dbReference type="PANTHER" id="PTHR43981:SF2">
    <property type="entry name" value="ENOYL-[ACYL-CARRIER-PROTEIN] REDUCTASE, MITOCHONDRIAL"/>
    <property type="match status" value="1"/>
</dbReference>
<protein>
    <recommendedName>
        <fullName evidence="3">Enoyl-[acyl-carrier-protein] reductase, mitochondrial</fullName>
    </recommendedName>
    <alternativeName>
        <fullName evidence="4">2-enoyl thioester reductase</fullName>
    </alternativeName>
</protein>
<dbReference type="GO" id="GO:0006631">
    <property type="term" value="P:fatty acid metabolic process"/>
    <property type="evidence" value="ECO:0007669"/>
    <property type="project" value="TreeGrafter"/>
</dbReference>
<evidence type="ECO:0000256" key="3">
    <source>
        <dbReference type="ARBA" id="ARBA00041058"/>
    </source>
</evidence>
<feature type="region of interest" description="Disordered" evidence="5">
    <location>
        <begin position="195"/>
        <end position="242"/>
    </location>
</feature>
<evidence type="ECO:0000256" key="1">
    <source>
        <dbReference type="ARBA" id="ARBA00022857"/>
    </source>
</evidence>
<keyword evidence="1" id="KW-0521">NADP</keyword>
<feature type="region of interest" description="Disordered" evidence="5">
    <location>
        <begin position="1"/>
        <end position="180"/>
    </location>
</feature>
<dbReference type="SUPFAM" id="SSF50129">
    <property type="entry name" value="GroES-like"/>
    <property type="match status" value="1"/>
</dbReference>
<dbReference type="PANTHER" id="PTHR43981">
    <property type="entry name" value="ENOYL-[ACYL-CARRIER-PROTEIN] REDUCTASE, MITOCHONDRIAL"/>
    <property type="match status" value="1"/>
</dbReference>
<evidence type="ECO:0000256" key="4">
    <source>
        <dbReference type="ARBA" id="ARBA00042123"/>
    </source>
</evidence>
<name>A0A183E5B6_9BILA</name>
<accession>A0A183E5B6</accession>
<dbReference type="WBParaSite" id="GPUH_0001617901-mRNA-1">
    <property type="protein sequence ID" value="GPUH_0001617901-mRNA-1"/>
    <property type="gene ID" value="GPUH_0001617901"/>
</dbReference>
<reference evidence="7" key="1">
    <citation type="submission" date="2016-06" db="UniProtKB">
        <authorList>
            <consortium name="WormBaseParasite"/>
        </authorList>
    </citation>
    <scope>IDENTIFICATION</scope>
</reference>
<dbReference type="AlphaFoldDB" id="A0A183E5B6"/>
<evidence type="ECO:0000256" key="2">
    <source>
        <dbReference type="ARBA" id="ARBA00023002"/>
    </source>
</evidence>
<evidence type="ECO:0000259" key="6">
    <source>
        <dbReference type="Pfam" id="PF08240"/>
    </source>
</evidence>
<feature type="domain" description="Alcohol dehydrogenase-like N-terminal" evidence="6">
    <location>
        <begin position="293"/>
        <end position="339"/>
    </location>
</feature>
<dbReference type="GO" id="GO:0005739">
    <property type="term" value="C:mitochondrion"/>
    <property type="evidence" value="ECO:0007669"/>
    <property type="project" value="TreeGrafter"/>
</dbReference>
<dbReference type="Gene3D" id="3.90.180.10">
    <property type="entry name" value="Medium-chain alcohol dehydrogenases, catalytic domain"/>
    <property type="match status" value="1"/>
</dbReference>
<feature type="compositionally biased region" description="Polar residues" evidence="5">
    <location>
        <begin position="196"/>
        <end position="216"/>
    </location>
</feature>
<dbReference type="InterPro" id="IPR011032">
    <property type="entry name" value="GroES-like_sf"/>
</dbReference>
<dbReference type="Pfam" id="PF08240">
    <property type="entry name" value="ADH_N"/>
    <property type="match status" value="1"/>
</dbReference>
<dbReference type="GO" id="GO:0016491">
    <property type="term" value="F:oxidoreductase activity"/>
    <property type="evidence" value="ECO:0007669"/>
    <property type="project" value="UniProtKB-KW"/>
</dbReference>
<organism evidence="7">
    <name type="scientific">Gongylonema pulchrum</name>
    <dbReference type="NCBI Taxonomy" id="637853"/>
    <lineage>
        <taxon>Eukaryota</taxon>
        <taxon>Metazoa</taxon>
        <taxon>Ecdysozoa</taxon>
        <taxon>Nematoda</taxon>
        <taxon>Chromadorea</taxon>
        <taxon>Rhabditida</taxon>
        <taxon>Spirurina</taxon>
        <taxon>Spiruromorpha</taxon>
        <taxon>Spiruroidea</taxon>
        <taxon>Gongylonematidae</taxon>
        <taxon>Gongylonema</taxon>
    </lineage>
</organism>
<feature type="compositionally biased region" description="Basic residues" evidence="5">
    <location>
        <begin position="60"/>
        <end position="71"/>
    </location>
</feature>
<dbReference type="InterPro" id="IPR051034">
    <property type="entry name" value="Mito_Enoyl-ACP_Reductase"/>
</dbReference>
<feature type="compositionally biased region" description="Basic and acidic residues" evidence="5">
    <location>
        <begin position="46"/>
        <end position="59"/>
    </location>
</feature>
<feature type="compositionally biased region" description="Basic and acidic residues" evidence="5">
    <location>
        <begin position="72"/>
        <end position="173"/>
    </location>
</feature>